<protein>
    <submittedName>
        <fullName evidence="1">Uncharacterized protein</fullName>
    </submittedName>
</protein>
<organism evidence="1 2">
    <name type="scientific">Stylophora pistillata</name>
    <name type="common">Smooth cauliflower coral</name>
    <dbReference type="NCBI Taxonomy" id="50429"/>
    <lineage>
        <taxon>Eukaryota</taxon>
        <taxon>Metazoa</taxon>
        <taxon>Cnidaria</taxon>
        <taxon>Anthozoa</taxon>
        <taxon>Hexacorallia</taxon>
        <taxon>Scleractinia</taxon>
        <taxon>Astrocoeniina</taxon>
        <taxon>Pocilloporidae</taxon>
        <taxon>Stylophora</taxon>
    </lineage>
</organism>
<dbReference type="Proteomes" id="UP000225706">
    <property type="component" value="Unassembled WGS sequence"/>
</dbReference>
<proteinExistence type="predicted"/>
<comment type="caution">
    <text evidence="1">The sequence shown here is derived from an EMBL/GenBank/DDBJ whole genome shotgun (WGS) entry which is preliminary data.</text>
</comment>
<accession>A0A2B4RT54</accession>
<dbReference type="EMBL" id="LSMT01000360">
    <property type="protein sequence ID" value="PFX19435.1"/>
    <property type="molecule type" value="Genomic_DNA"/>
</dbReference>
<keyword evidence="2" id="KW-1185">Reference proteome</keyword>
<gene>
    <name evidence="1" type="ORF">AWC38_SpisGene16152</name>
</gene>
<sequence length="438" mass="49899">MNSREGYRLGANKRKIEEIIYVSKGSGQRLKCEENPLLVPLLEYAFIEADIHELGGGGVQSHPRLLDETLYRTPQSNMDMKRVRELVVAMSNPDFEISLSCCYNYTQCLKKKKNTLQAKRHYDGRGINAKVSLHNPPSVGVDKFVINLHWSSANVNFIADDCAKNINSCVVDSKDAKSIVPAQPSLDKYFRNHATGQLKETFVFIVDNGPSEQPSSSMVQMWLTRMSQFLNLDKVIQVSFAEYHSKRNFVERVHPQVNKALSAHGVFSSHKKQPDAKDPGTPEHEVCEMGEVWRKVKVFWRAQDVEDTGWHEGCYIAIVKDVIENQEETAKIAYVVEPSATYDISVKELLEEGMIKLYEGDEIKQFYEVGARVNIKWTKEEIGGTKWRPGWYVGEVQESDPEQDEITVQFDAELEATYIYEVTPSLTEGKLRMVKSVF</sequence>
<dbReference type="AlphaFoldDB" id="A0A2B4RT54"/>
<reference evidence="2" key="1">
    <citation type="journal article" date="2017" name="bioRxiv">
        <title>Comparative analysis of the genomes of Stylophora pistillata and Acropora digitifera provides evidence for extensive differences between species of corals.</title>
        <authorList>
            <person name="Voolstra C.R."/>
            <person name="Li Y."/>
            <person name="Liew Y.J."/>
            <person name="Baumgarten S."/>
            <person name="Zoccola D."/>
            <person name="Flot J.-F."/>
            <person name="Tambutte S."/>
            <person name="Allemand D."/>
            <person name="Aranda M."/>
        </authorList>
    </citation>
    <scope>NUCLEOTIDE SEQUENCE [LARGE SCALE GENOMIC DNA]</scope>
</reference>
<name>A0A2B4RT54_STYPI</name>
<evidence type="ECO:0000313" key="1">
    <source>
        <dbReference type="EMBL" id="PFX19435.1"/>
    </source>
</evidence>
<evidence type="ECO:0000313" key="2">
    <source>
        <dbReference type="Proteomes" id="UP000225706"/>
    </source>
</evidence>